<evidence type="ECO:0000256" key="4">
    <source>
        <dbReference type="ARBA" id="ARBA00022676"/>
    </source>
</evidence>
<dbReference type="PANTHER" id="PTHR45825">
    <property type="entry name" value="GRANULE-BOUND STARCH SYNTHASE 1, CHLOROPLASTIC/AMYLOPLASTIC"/>
    <property type="match status" value="1"/>
</dbReference>
<evidence type="ECO:0000256" key="3">
    <source>
        <dbReference type="ARBA" id="ARBA00010281"/>
    </source>
</evidence>
<dbReference type="CDD" id="cd03791">
    <property type="entry name" value="GT5_Glycogen_synthase_DULL1-like"/>
    <property type="match status" value="1"/>
</dbReference>
<dbReference type="GO" id="GO:0009011">
    <property type="term" value="F:alpha-1,4-glucan glucosyltransferase (ADP-glucose donor) activity"/>
    <property type="evidence" value="ECO:0007669"/>
    <property type="project" value="UniProtKB-UniRule"/>
</dbReference>
<organism evidence="10 11">
    <name type="scientific">Candidatus Gottesmanbacteria bacterium GW2011_GWB1_43_11</name>
    <dbReference type="NCBI Taxonomy" id="1618446"/>
    <lineage>
        <taxon>Bacteria</taxon>
        <taxon>Candidatus Gottesmaniibacteriota</taxon>
    </lineage>
</organism>
<dbReference type="AlphaFoldDB" id="A0A0G1FEI0"/>
<evidence type="ECO:0000256" key="7">
    <source>
        <dbReference type="HAMAP-Rule" id="MF_00484"/>
    </source>
</evidence>
<feature type="domain" description="Starch synthase catalytic" evidence="9">
    <location>
        <begin position="7"/>
        <end position="250"/>
    </location>
</feature>
<gene>
    <name evidence="7" type="primary">glgA</name>
    <name evidence="10" type="ORF">UV61_C0019G0017</name>
</gene>
<dbReference type="Proteomes" id="UP000034050">
    <property type="component" value="Unassembled WGS sequence"/>
</dbReference>
<evidence type="ECO:0000259" key="9">
    <source>
        <dbReference type="Pfam" id="PF08323"/>
    </source>
</evidence>
<sequence length="506" mass="57829">MLTQPLKILFVAAEVAPFASVGGLSQVMYFLPKALKKLGHEVAVFMPKYGTIDENKFKIKPFINKLIIPTGETQGLTKIICNVKVRQGNKFEPTIYFLENTEYYEKRANVYSYSDDPTRFALLSRGAIEFLRQSQWQPDIIHANDWHTGYLANYLRTTYVDEKKLKAIALLFTIHNLALQGVVDFRYMSPLDFDDGKGELVPLLSEKLRKHNALKRGIIYADVVNTVSERYSREILTSEYGQGLDQLLKEVRAKVYGVLNGLDYDDFNPATDKLIKKNFTLKTLPQRVTNKIDLQKEFNLPIDPEIPILAMSCRLSEQKGLDLVVKTLPFLLKERPLQFILLGIGENKYREFFTKLETEFPEQVGTHLMANWQLPRKIFAGADILLMPSKFEPGGIVIIEGMRYGAVPIVRATGGLADVVTDFEMEKNIGNGFVFKEYSELAFFGAVMRALEIYRCSNIWKGIVRRAMAADLSWMTSAKKYIDLYNRAIAYRKETLSENPSEAFRR</sequence>
<keyword evidence="5 7" id="KW-0808">Transferase</keyword>
<dbReference type="GO" id="GO:0005978">
    <property type="term" value="P:glycogen biosynthetic process"/>
    <property type="evidence" value="ECO:0007669"/>
    <property type="project" value="UniProtKB-UniRule"/>
</dbReference>
<comment type="pathway">
    <text evidence="7">Glycan biosynthesis; glycogen biosynthesis.</text>
</comment>
<dbReference type="NCBIfam" id="TIGR02095">
    <property type="entry name" value="glgA"/>
    <property type="match status" value="1"/>
</dbReference>
<dbReference type="HAMAP" id="MF_00484">
    <property type="entry name" value="Glycogen_synth"/>
    <property type="match status" value="1"/>
</dbReference>
<protein>
    <recommendedName>
        <fullName evidence="7">Glycogen synthase</fullName>
        <ecNumber evidence="7">2.4.1.21</ecNumber>
    </recommendedName>
    <alternativeName>
        <fullName evidence="7">Starch [bacterial glycogen] synthase</fullName>
    </alternativeName>
</protein>
<dbReference type="GO" id="GO:0004373">
    <property type="term" value="F:alpha-1,4-glucan glucosyltransferase (UDP-glucose donor) activity"/>
    <property type="evidence" value="ECO:0007669"/>
    <property type="project" value="InterPro"/>
</dbReference>
<dbReference type="SUPFAM" id="SSF53756">
    <property type="entry name" value="UDP-Glycosyltransferase/glycogen phosphorylase"/>
    <property type="match status" value="1"/>
</dbReference>
<proteinExistence type="inferred from homology"/>
<comment type="caution">
    <text evidence="10">The sequence shown here is derived from an EMBL/GenBank/DDBJ whole genome shotgun (WGS) entry which is preliminary data.</text>
</comment>
<dbReference type="STRING" id="1618446.UV61_C0019G0017"/>
<evidence type="ECO:0000256" key="2">
    <source>
        <dbReference type="ARBA" id="ARBA00002764"/>
    </source>
</evidence>
<dbReference type="Pfam" id="PF00534">
    <property type="entry name" value="Glycos_transf_1"/>
    <property type="match status" value="1"/>
</dbReference>
<dbReference type="PATRIC" id="fig|1618446.3.peg.1371"/>
<dbReference type="InterPro" id="IPR001296">
    <property type="entry name" value="Glyco_trans_1"/>
</dbReference>
<reference evidence="10 11" key="1">
    <citation type="journal article" date="2015" name="Nature">
        <title>rRNA introns, odd ribosomes, and small enigmatic genomes across a large radiation of phyla.</title>
        <authorList>
            <person name="Brown C.T."/>
            <person name="Hug L.A."/>
            <person name="Thomas B.C."/>
            <person name="Sharon I."/>
            <person name="Castelle C.J."/>
            <person name="Singh A."/>
            <person name="Wilkins M.J."/>
            <person name="Williams K.H."/>
            <person name="Banfield J.F."/>
        </authorList>
    </citation>
    <scope>NUCLEOTIDE SEQUENCE [LARGE SCALE GENOMIC DNA]</scope>
</reference>
<dbReference type="UniPathway" id="UPA00164"/>
<dbReference type="EC" id="2.4.1.21" evidence="7"/>
<dbReference type="InterPro" id="IPR011835">
    <property type="entry name" value="GS/SS"/>
</dbReference>
<comment type="function">
    <text evidence="2 7">Synthesizes alpha-1,4-glucan chains using ADP-glucose.</text>
</comment>
<evidence type="ECO:0000313" key="10">
    <source>
        <dbReference type="EMBL" id="KKS85253.1"/>
    </source>
</evidence>
<dbReference type="Pfam" id="PF08323">
    <property type="entry name" value="Glyco_transf_5"/>
    <property type="match status" value="1"/>
</dbReference>
<keyword evidence="4 7" id="KW-0328">Glycosyltransferase</keyword>
<dbReference type="InterPro" id="IPR013534">
    <property type="entry name" value="Starch_synth_cat_dom"/>
</dbReference>
<comment type="caution">
    <text evidence="7">Lacks conserved residue(s) required for the propagation of feature annotation.</text>
</comment>
<evidence type="ECO:0000313" key="11">
    <source>
        <dbReference type="Proteomes" id="UP000034050"/>
    </source>
</evidence>
<feature type="domain" description="Glycosyl transferase family 1" evidence="8">
    <location>
        <begin position="298"/>
        <end position="452"/>
    </location>
</feature>
<evidence type="ECO:0000256" key="5">
    <source>
        <dbReference type="ARBA" id="ARBA00022679"/>
    </source>
</evidence>
<accession>A0A0G1FEI0</accession>
<dbReference type="Gene3D" id="3.40.50.2000">
    <property type="entry name" value="Glycogen Phosphorylase B"/>
    <property type="match status" value="2"/>
</dbReference>
<name>A0A0G1FEI0_9BACT</name>
<dbReference type="EMBL" id="LCFD01000019">
    <property type="protein sequence ID" value="KKS85253.1"/>
    <property type="molecule type" value="Genomic_DNA"/>
</dbReference>
<comment type="catalytic activity">
    <reaction evidence="1 7">
        <text>[(1-&gt;4)-alpha-D-glucosyl](n) + ADP-alpha-D-glucose = [(1-&gt;4)-alpha-D-glucosyl](n+1) + ADP + H(+)</text>
        <dbReference type="Rhea" id="RHEA:18189"/>
        <dbReference type="Rhea" id="RHEA-COMP:9584"/>
        <dbReference type="Rhea" id="RHEA-COMP:9587"/>
        <dbReference type="ChEBI" id="CHEBI:15378"/>
        <dbReference type="ChEBI" id="CHEBI:15444"/>
        <dbReference type="ChEBI" id="CHEBI:57498"/>
        <dbReference type="ChEBI" id="CHEBI:456216"/>
        <dbReference type="EC" id="2.4.1.21"/>
    </reaction>
</comment>
<evidence type="ECO:0000259" key="8">
    <source>
        <dbReference type="Pfam" id="PF00534"/>
    </source>
</evidence>
<evidence type="ECO:0000256" key="6">
    <source>
        <dbReference type="ARBA" id="ARBA00023056"/>
    </source>
</evidence>
<evidence type="ECO:0000256" key="1">
    <source>
        <dbReference type="ARBA" id="ARBA00001478"/>
    </source>
</evidence>
<dbReference type="PANTHER" id="PTHR45825:SF11">
    <property type="entry name" value="ALPHA AMYLASE DOMAIN-CONTAINING PROTEIN"/>
    <property type="match status" value="1"/>
</dbReference>
<keyword evidence="6 7" id="KW-0320">Glycogen biosynthesis</keyword>
<comment type="similarity">
    <text evidence="3 7">Belongs to the glycosyltransferase 1 family. Bacterial/plant glycogen synthase subfamily.</text>
</comment>